<protein>
    <submittedName>
        <fullName evidence="1">Uncharacterized protein</fullName>
    </submittedName>
</protein>
<dbReference type="Proteomes" id="UP001054837">
    <property type="component" value="Unassembled WGS sequence"/>
</dbReference>
<proteinExistence type="predicted"/>
<evidence type="ECO:0000313" key="1">
    <source>
        <dbReference type="EMBL" id="GIY33816.1"/>
    </source>
</evidence>
<sequence length="164" mass="18619">MPQKLDNQNRGLVQCRITRPLERLGKTGNGAEFRIPESNEGKSGINILKPYCGSTNELYAALANTRRVRNQQNILRHRELGIITGRRLRFRSNVRYRHACRCQMPQKLDNQNRGLAQCRITRPLKRLGKSGNGAEFRIPESNERKSGINILKPYCGSSSDLSDA</sequence>
<reference evidence="1 2" key="1">
    <citation type="submission" date="2021-06" db="EMBL/GenBank/DDBJ databases">
        <title>Caerostris darwini draft genome.</title>
        <authorList>
            <person name="Kono N."/>
            <person name="Arakawa K."/>
        </authorList>
    </citation>
    <scope>NUCLEOTIDE SEQUENCE [LARGE SCALE GENOMIC DNA]</scope>
</reference>
<evidence type="ECO:0000313" key="2">
    <source>
        <dbReference type="Proteomes" id="UP001054837"/>
    </source>
</evidence>
<comment type="caution">
    <text evidence="1">The sequence shown here is derived from an EMBL/GenBank/DDBJ whole genome shotgun (WGS) entry which is preliminary data.</text>
</comment>
<dbReference type="AlphaFoldDB" id="A0AAV4SKT7"/>
<organism evidence="1 2">
    <name type="scientific">Caerostris darwini</name>
    <dbReference type="NCBI Taxonomy" id="1538125"/>
    <lineage>
        <taxon>Eukaryota</taxon>
        <taxon>Metazoa</taxon>
        <taxon>Ecdysozoa</taxon>
        <taxon>Arthropoda</taxon>
        <taxon>Chelicerata</taxon>
        <taxon>Arachnida</taxon>
        <taxon>Araneae</taxon>
        <taxon>Araneomorphae</taxon>
        <taxon>Entelegynae</taxon>
        <taxon>Araneoidea</taxon>
        <taxon>Araneidae</taxon>
        <taxon>Caerostris</taxon>
    </lineage>
</organism>
<keyword evidence="2" id="KW-1185">Reference proteome</keyword>
<accession>A0AAV4SKT7</accession>
<gene>
    <name evidence="1" type="ORF">CDAR_587631</name>
</gene>
<dbReference type="EMBL" id="BPLQ01007986">
    <property type="protein sequence ID" value="GIY33816.1"/>
    <property type="molecule type" value="Genomic_DNA"/>
</dbReference>
<name>A0AAV4SKT7_9ARAC</name>